<dbReference type="SMART" id="SM00938">
    <property type="entry name" value="P-II"/>
    <property type="match status" value="1"/>
</dbReference>
<dbReference type="Gene3D" id="3.30.70.120">
    <property type="match status" value="1"/>
</dbReference>
<dbReference type="SUPFAM" id="SSF54913">
    <property type="entry name" value="GlnB-like"/>
    <property type="match status" value="1"/>
</dbReference>
<dbReference type="EMBL" id="CP116942">
    <property type="protein sequence ID" value="WCO68628.1"/>
    <property type="molecule type" value="Genomic_DNA"/>
</dbReference>
<evidence type="ECO:0000256" key="1">
    <source>
        <dbReference type="PIRSR" id="PIRSR602187-50"/>
    </source>
</evidence>
<dbReference type="AlphaFoldDB" id="A0AAE9YCD5"/>
<keyword evidence="4" id="KW-1185">Reference proteome</keyword>
<dbReference type="PANTHER" id="PTHR30115:SF11">
    <property type="entry name" value="NITROGEN REGULATORY PROTEIN P-II HOMOLOG"/>
    <property type="match status" value="1"/>
</dbReference>
<dbReference type="KEGG" id="ima:PO878_07785"/>
<dbReference type="GO" id="GO:0006808">
    <property type="term" value="P:regulation of nitrogen utilization"/>
    <property type="evidence" value="ECO:0007669"/>
    <property type="project" value="InterPro"/>
</dbReference>
<dbReference type="PANTHER" id="PTHR30115">
    <property type="entry name" value="NITROGEN REGULATORY PROTEIN P-II"/>
    <property type="match status" value="1"/>
</dbReference>
<dbReference type="InterPro" id="IPR011322">
    <property type="entry name" value="N-reg_PII-like_a/b"/>
</dbReference>
<reference evidence="3" key="1">
    <citation type="submission" date="2023-01" db="EMBL/GenBank/DDBJ databases">
        <title>The diversity of Class Acidimicrobiia in South China Sea sediment environments and the proposal of Iamia marina sp. nov., a novel species of the genus Iamia.</title>
        <authorList>
            <person name="He Y."/>
            <person name="Tian X."/>
        </authorList>
    </citation>
    <scope>NUCLEOTIDE SEQUENCE</scope>
    <source>
        <strain evidence="3">DSM 19957</strain>
    </source>
</reference>
<dbReference type="InterPro" id="IPR002187">
    <property type="entry name" value="N-reg_PII"/>
</dbReference>
<name>A0AAE9YCD5_9ACTN</name>
<dbReference type="PROSITE" id="PS00638">
    <property type="entry name" value="PII_GLNB_CTER"/>
    <property type="match status" value="1"/>
</dbReference>
<dbReference type="Proteomes" id="UP001216390">
    <property type="component" value="Chromosome"/>
</dbReference>
<organism evidence="3 4">
    <name type="scientific">Iamia majanohamensis</name>
    <dbReference type="NCBI Taxonomy" id="467976"/>
    <lineage>
        <taxon>Bacteria</taxon>
        <taxon>Bacillati</taxon>
        <taxon>Actinomycetota</taxon>
        <taxon>Acidimicrobiia</taxon>
        <taxon>Acidimicrobiales</taxon>
        <taxon>Iamiaceae</taxon>
        <taxon>Iamia</taxon>
    </lineage>
</organism>
<comment type="similarity">
    <text evidence="2">Belongs to the P(II) protein family.</text>
</comment>
<dbReference type="InterPro" id="IPR017918">
    <property type="entry name" value="N-reg_PII_CS"/>
</dbReference>
<dbReference type="PROSITE" id="PS51343">
    <property type="entry name" value="PII_GLNB_DOM"/>
    <property type="match status" value="1"/>
</dbReference>
<evidence type="ECO:0000313" key="4">
    <source>
        <dbReference type="Proteomes" id="UP001216390"/>
    </source>
</evidence>
<dbReference type="GO" id="GO:0005829">
    <property type="term" value="C:cytosol"/>
    <property type="evidence" value="ECO:0007669"/>
    <property type="project" value="TreeGrafter"/>
</dbReference>
<sequence length="113" mass="12099">MQHLVTAVIKPHRLDEVRSALARAGVAGLTITEVKGAGRQGGHTETYRGTEYRIDLVPKVRVEAVVATERAEAVVDVIAEAARTGTIGDGKVWVTAVDRVLRVRTGEQGDDAL</sequence>
<feature type="modified residue" description="O-UMP-tyrosine" evidence="1">
    <location>
        <position position="52"/>
    </location>
</feature>
<protein>
    <submittedName>
        <fullName evidence="3">P-II family nitrogen regulator</fullName>
    </submittedName>
</protein>
<accession>A0AAE9YCD5</accession>
<dbReference type="Pfam" id="PF00543">
    <property type="entry name" value="P-II"/>
    <property type="match status" value="1"/>
</dbReference>
<evidence type="ECO:0000256" key="2">
    <source>
        <dbReference type="RuleBase" id="RU003936"/>
    </source>
</evidence>
<dbReference type="GO" id="GO:0005524">
    <property type="term" value="F:ATP binding"/>
    <property type="evidence" value="ECO:0007669"/>
    <property type="project" value="TreeGrafter"/>
</dbReference>
<dbReference type="PRINTS" id="PR00340">
    <property type="entry name" value="PIIGLNB"/>
</dbReference>
<keyword evidence="1" id="KW-0597">Phosphoprotein</keyword>
<evidence type="ECO:0000313" key="3">
    <source>
        <dbReference type="EMBL" id="WCO68628.1"/>
    </source>
</evidence>
<gene>
    <name evidence="3" type="ORF">PO878_07785</name>
</gene>
<proteinExistence type="inferred from homology"/>
<dbReference type="InterPro" id="IPR015867">
    <property type="entry name" value="N-reg_PII/ATP_PRibTrfase_C"/>
</dbReference>
<dbReference type="GO" id="GO:0030234">
    <property type="term" value="F:enzyme regulator activity"/>
    <property type="evidence" value="ECO:0007669"/>
    <property type="project" value="InterPro"/>
</dbReference>